<comment type="cofactor">
    <cofactor evidence="1">
        <name>FAD</name>
        <dbReference type="ChEBI" id="CHEBI:57692"/>
    </cofactor>
</comment>
<evidence type="ECO:0000256" key="4">
    <source>
        <dbReference type="ARBA" id="ARBA00023002"/>
    </source>
</evidence>
<dbReference type="InterPro" id="IPR028202">
    <property type="entry name" value="Reductase_C"/>
</dbReference>
<dbReference type="EMBL" id="CP063362">
    <property type="protein sequence ID" value="QRG06913.1"/>
    <property type="molecule type" value="Genomic_DNA"/>
</dbReference>
<sequence length="409" mass="42924">MTAGRVIIVGAAHAGVQTAQTLRQEGWRGEVILFSGEAGFPYHRPPLSKGLLAGGEAAPVLLKPEGFYDKNGIELRRGTRVCGLDATARRIEAGGDAMGYDHLILATGAGPRRLAGTSAHNIVYLRAFEDALTLRSAISARRRLVIIGGGFIGLEVAAAAAAAGCDVNLVERAPRLLARSVPQEISDFIEARHIGAGVHIHKGVEAFEIEERDQRAIAVHLRGGGSLPCDIVLVGIGSEPDLSLAHMAGLETCLGGIRVDDRMRTSVAGISAVGDCTAFPSALASQYVRVESIQNAVDQGRAAALDLLGKGTPYGSVPWFWSHQFDLKLQMAGLPCDGRTLVRGEPGSGKFSVLTLQGDRIRAAYSINAPADHMATRQLIAEGALLDPEGAEDATTPLGACRRIAAPAA</sequence>
<dbReference type="KEGG" id="xdi:EZH22_00135"/>
<dbReference type="InterPro" id="IPR050446">
    <property type="entry name" value="FAD-oxidoreductase/Apoptosis"/>
</dbReference>
<evidence type="ECO:0000259" key="5">
    <source>
        <dbReference type="Pfam" id="PF07992"/>
    </source>
</evidence>
<dbReference type="PANTHER" id="PTHR43557">
    <property type="entry name" value="APOPTOSIS-INDUCING FACTOR 1"/>
    <property type="match status" value="1"/>
</dbReference>
<dbReference type="PANTHER" id="PTHR43557:SF2">
    <property type="entry name" value="RIESKE DOMAIN-CONTAINING PROTEIN-RELATED"/>
    <property type="match status" value="1"/>
</dbReference>
<evidence type="ECO:0000256" key="3">
    <source>
        <dbReference type="ARBA" id="ARBA00022827"/>
    </source>
</evidence>
<dbReference type="AlphaFoldDB" id="A0A974PNL1"/>
<dbReference type="SUPFAM" id="SSF51905">
    <property type="entry name" value="FAD/NAD(P)-binding domain"/>
    <property type="match status" value="1"/>
</dbReference>
<dbReference type="GO" id="GO:0005737">
    <property type="term" value="C:cytoplasm"/>
    <property type="evidence" value="ECO:0007669"/>
    <property type="project" value="TreeGrafter"/>
</dbReference>
<organism evidence="7 8">
    <name type="scientific">Xanthobacter dioxanivorans</name>
    <dbReference type="NCBI Taxonomy" id="2528964"/>
    <lineage>
        <taxon>Bacteria</taxon>
        <taxon>Pseudomonadati</taxon>
        <taxon>Pseudomonadota</taxon>
        <taxon>Alphaproteobacteria</taxon>
        <taxon>Hyphomicrobiales</taxon>
        <taxon>Xanthobacteraceae</taxon>
        <taxon>Xanthobacter</taxon>
    </lineage>
</organism>
<evidence type="ECO:0000256" key="1">
    <source>
        <dbReference type="ARBA" id="ARBA00001974"/>
    </source>
</evidence>
<keyword evidence="8" id="KW-1185">Reference proteome</keyword>
<proteinExistence type="predicted"/>
<dbReference type="RefSeq" id="WP_203193823.1">
    <property type="nucleotide sequence ID" value="NZ_CP063362.1"/>
</dbReference>
<protein>
    <submittedName>
        <fullName evidence="7">FAD-dependent oxidoreductase</fullName>
    </submittedName>
</protein>
<keyword evidence="2" id="KW-0285">Flavoprotein</keyword>
<dbReference type="Gene3D" id="3.50.50.60">
    <property type="entry name" value="FAD/NAD(P)-binding domain"/>
    <property type="match status" value="2"/>
</dbReference>
<dbReference type="Pfam" id="PF07992">
    <property type="entry name" value="Pyr_redox_2"/>
    <property type="match status" value="1"/>
</dbReference>
<dbReference type="Proteomes" id="UP000596427">
    <property type="component" value="Chromosome"/>
</dbReference>
<keyword evidence="4" id="KW-0560">Oxidoreductase</keyword>
<dbReference type="PRINTS" id="PR00469">
    <property type="entry name" value="PNDRDTASEII"/>
</dbReference>
<dbReference type="SUPFAM" id="SSF55424">
    <property type="entry name" value="FAD/NAD-linked reductases, dimerisation (C-terminal) domain"/>
    <property type="match status" value="1"/>
</dbReference>
<reference evidence="7 8" key="1">
    <citation type="submission" date="2020-10" db="EMBL/GenBank/DDBJ databases">
        <title>Degradation of 1,4-Dioxane by Xanthobacter sp. YN2, via a Novel Group-2 Soluble Di-Iron Monooxygenase.</title>
        <authorList>
            <person name="Ma F."/>
            <person name="Wang Y."/>
            <person name="Yang J."/>
            <person name="Guo H."/>
            <person name="Su D."/>
            <person name="Yu L."/>
        </authorList>
    </citation>
    <scope>NUCLEOTIDE SEQUENCE [LARGE SCALE GENOMIC DNA]</scope>
    <source>
        <strain evidence="7 8">YN2</strain>
    </source>
</reference>
<accession>A0A974PNL1</accession>
<dbReference type="GO" id="GO:0016651">
    <property type="term" value="F:oxidoreductase activity, acting on NAD(P)H"/>
    <property type="evidence" value="ECO:0007669"/>
    <property type="project" value="TreeGrafter"/>
</dbReference>
<dbReference type="Pfam" id="PF14759">
    <property type="entry name" value="Reductase_C"/>
    <property type="match status" value="1"/>
</dbReference>
<feature type="domain" description="FAD/NAD(P)-binding" evidence="5">
    <location>
        <begin position="5"/>
        <end position="300"/>
    </location>
</feature>
<dbReference type="InterPro" id="IPR036188">
    <property type="entry name" value="FAD/NAD-bd_sf"/>
</dbReference>
<dbReference type="InterPro" id="IPR023753">
    <property type="entry name" value="FAD/NAD-binding_dom"/>
</dbReference>
<dbReference type="Gene3D" id="3.30.390.30">
    <property type="match status" value="1"/>
</dbReference>
<dbReference type="InterPro" id="IPR016156">
    <property type="entry name" value="FAD/NAD-linked_Rdtase_dimer_sf"/>
</dbReference>
<keyword evidence="3" id="KW-0274">FAD</keyword>
<name>A0A974PNL1_9HYPH</name>
<dbReference type="PRINTS" id="PR00368">
    <property type="entry name" value="FADPNR"/>
</dbReference>
<evidence type="ECO:0000313" key="8">
    <source>
        <dbReference type="Proteomes" id="UP000596427"/>
    </source>
</evidence>
<evidence type="ECO:0000256" key="2">
    <source>
        <dbReference type="ARBA" id="ARBA00022630"/>
    </source>
</evidence>
<evidence type="ECO:0000259" key="6">
    <source>
        <dbReference type="Pfam" id="PF14759"/>
    </source>
</evidence>
<feature type="domain" description="Reductase C-terminal" evidence="6">
    <location>
        <begin position="319"/>
        <end position="399"/>
    </location>
</feature>
<evidence type="ECO:0000313" key="7">
    <source>
        <dbReference type="EMBL" id="QRG06913.1"/>
    </source>
</evidence>
<gene>
    <name evidence="7" type="ORF">EZH22_00135</name>
</gene>